<dbReference type="STRING" id="264951.A0A443HLU9"/>
<comment type="caution">
    <text evidence="1">The sequence shown here is derived from an EMBL/GenBank/DDBJ whole genome shotgun (WGS) entry which is preliminary data.</text>
</comment>
<proteinExistence type="predicted"/>
<accession>A0A443HLU9</accession>
<name>A0A443HLU9_BYSSP</name>
<dbReference type="GeneID" id="39603446"/>
<dbReference type="EMBL" id="RCNU01000012">
    <property type="protein sequence ID" value="RWQ92785.1"/>
    <property type="molecule type" value="Genomic_DNA"/>
</dbReference>
<dbReference type="RefSeq" id="XP_028482430.1">
    <property type="nucleotide sequence ID" value="XM_028634169.1"/>
</dbReference>
<dbReference type="AlphaFoldDB" id="A0A443HLU9"/>
<evidence type="ECO:0000313" key="1">
    <source>
        <dbReference type="EMBL" id="RWQ92785.1"/>
    </source>
</evidence>
<evidence type="ECO:0000313" key="2">
    <source>
        <dbReference type="Proteomes" id="UP000283841"/>
    </source>
</evidence>
<reference evidence="1 2" key="1">
    <citation type="journal article" date="2018" name="Front. Microbiol.">
        <title>Genomic and genetic insights into a cosmopolitan fungus, Paecilomyces variotii (Eurotiales).</title>
        <authorList>
            <person name="Urquhart A.S."/>
            <person name="Mondo S.J."/>
            <person name="Makela M.R."/>
            <person name="Hane J.K."/>
            <person name="Wiebenga A."/>
            <person name="He G."/>
            <person name="Mihaltcheva S."/>
            <person name="Pangilinan J."/>
            <person name="Lipzen A."/>
            <person name="Barry K."/>
            <person name="de Vries R.P."/>
            <person name="Grigoriev I.V."/>
            <person name="Idnurm A."/>
        </authorList>
    </citation>
    <scope>NUCLEOTIDE SEQUENCE [LARGE SCALE GENOMIC DNA]</scope>
    <source>
        <strain evidence="1 2">CBS 101075</strain>
    </source>
</reference>
<dbReference type="VEuPathDB" id="FungiDB:C8Q69DRAFT_92116"/>
<protein>
    <submittedName>
        <fullName evidence="1">Uncharacterized protein</fullName>
    </submittedName>
</protein>
<gene>
    <name evidence="1" type="ORF">C8Q69DRAFT_92116</name>
</gene>
<keyword evidence="2" id="KW-1185">Reference proteome</keyword>
<sequence length="218" mass="26112">MFARIEQYLLDHGCVESAVKVQNTAKIFEIFYRSKGPQKKWINRQLDNEIARMAMIQYEIGTDQKRLELEKRQKFNGDLTEEEKNELEGHKAKMASYNKRWWFLNQKYHSHLFNKPKGSYIREFDLYQNGYVSYTQEEVQRACKAIGGCCAYDCGCCYRERESSRKPGLFMHCREGCICCQRRRNQRDTTEILDLERNQRAWDIMAYDYCSINLEKRL</sequence>
<dbReference type="Proteomes" id="UP000283841">
    <property type="component" value="Unassembled WGS sequence"/>
</dbReference>
<organism evidence="1 2">
    <name type="scientific">Byssochlamys spectabilis</name>
    <name type="common">Paecilomyces variotii</name>
    <dbReference type="NCBI Taxonomy" id="264951"/>
    <lineage>
        <taxon>Eukaryota</taxon>
        <taxon>Fungi</taxon>
        <taxon>Dikarya</taxon>
        <taxon>Ascomycota</taxon>
        <taxon>Pezizomycotina</taxon>
        <taxon>Eurotiomycetes</taxon>
        <taxon>Eurotiomycetidae</taxon>
        <taxon>Eurotiales</taxon>
        <taxon>Thermoascaceae</taxon>
        <taxon>Paecilomyces</taxon>
    </lineage>
</organism>